<feature type="compositionally biased region" description="Polar residues" evidence="6">
    <location>
        <begin position="2029"/>
        <end position="2038"/>
    </location>
</feature>
<evidence type="ECO:0000259" key="7">
    <source>
        <dbReference type="PROSITE" id="PS50805"/>
    </source>
</evidence>
<feature type="compositionally biased region" description="Polar residues" evidence="6">
    <location>
        <begin position="1148"/>
        <end position="1157"/>
    </location>
</feature>
<feature type="compositionally biased region" description="Low complexity" evidence="6">
    <location>
        <begin position="978"/>
        <end position="987"/>
    </location>
</feature>
<feature type="compositionally biased region" description="Polar residues" evidence="6">
    <location>
        <begin position="1047"/>
        <end position="1063"/>
    </location>
</feature>
<dbReference type="PROSITE" id="PS50805">
    <property type="entry name" value="KRAB"/>
    <property type="match status" value="1"/>
</dbReference>
<feature type="compositionally biased region" description="Polar residues" evidence="6">
    <location>
        <begin position="193"/>
        <end position="204"/>
    </location>
</feature>
<feature type="region of interest" description="Disordered" evidence="6">
    <location>
        <begin position="2331"/>
        <end position="2411"/>
    </location>
</feature>
<feature type="region of interest" description="Disordered" evidence="6">
    <location>
        <begin position="1892"/>
        <end position="1982"/>
    </location>
</feature>
<feature type="region of interest" description="Disordered" evidence="6">
    <location>
        <begin position="435"/>
        <end position="548"/>
    </location>
</feature>
<feature type="compositionally biased region" description="Polar residues" evidence="6">
    <location>
        <begin position="249"/>
        <end position="265"/>
    </location>
</feature>
<evidence type="ECO:0000313" key="11">
    <source>
        <dbReference type="Xenbase" id="XB-GENE-22065602"/>
    </source>
</evidence>
<feature type="region of interest" description="Disordered" evidence="6">
    <location>
        <begin position="2074"/>
        <end position="2126"/>
    </location>
</feature>
<dbReference type="CDD" id="cd07765">
    <property type="entry name" value="KRAB_A-box"/>
    <property type="match status" value="1"/>
</dbReference>
<feature type="compositionally biased region" description="Polar residues" evidence="6">
    <location>
        <begin position="1261"/>
        <end position="1300"/>
    </location>
</feature>
<evidence type="ECO:0000313" key="9">
    <source>
        <dbReference type="Proteomes" id="UP000008143"/>
    </source>
</evidence>
<feature type="region of interest" description="Disordered" evidence="6">
    <location>
        <begin position="2003"/>
        <end position="2058"/>
    </location>
</feature>
<dbReference type="Pfam" id="PF05485">
    <property type="entry name" value="THAP"/>
    <property type="match status" value="1"/>
</dbReference>
<feature type="compositionally biased region" description="Basic and acidic residues" evidence="6">
    <location>
        <begin position="2554"/>
        <end position="2567"/>
    </location>
</feature>
<dbReference type="InterPro" id="IPR036051">
    <property type="entry name" value="KRAB_dom_sf"/>
</dbReference>
<feature type="region of interest" description="Disordered" evidence="6">
    <location>
        <begin position="867"/>
        <end position="1063"/>
    </location>
</feature>
<feature type="compositionally biased region" description="Low complexity" evidence="6">
    <location>
        <begin position="775"/>
        <end position="787"/>
    </location>
</feature>
<feature type="region of interest" description="Disordered" evidence="6">
    <location>
        <begin position="1101"/>
        <end position="1171"/>
    </location>
</feature>
<evidence type="ECO:0000256" key="6">
    <source>
        <dbReference type="SAM" id="MobiDB-lite"/>
    </source>
</evidence>
<accession>A0A8J1JQN5</accession>
<protein>
    <submittedName>
        <fullName evidence="10">Uncharacterized protein LOC101731566 isoform X3</fullName>
    </submittedName>
</protein>
<feature type="compositionally biased region" description="Basic and acidic residues" evidence="6">
    <location>
        <begin position="524"/>
        <end position="534"/>
    </location>
</feature>
<feature type="compositionally biased region" description="Low complexity" evidence="6">
    <location>
        <begin position="2775"/>
        <end position="2790"/>
    </location>
</feature>
<feature type="compositionally biased region" description="Polar residues" evidence="6">
    <location>
        <begin position="809"/>
        <end position="828"/>
    </location>
</feature>
<feature type="compositionally biased region" description="Basic and acidic residues" evidence="6">
    <location>
        <begin position="2743"/>
        <end position="2753"/>
    </location>
</feature>
<sequence>MMPHCLANGCRNGTEGTDPLVTFHAFPAEEEAAKRWAGLCGITGLDLTNLVRDVAQGNSGKYQLCSLHFEDGSFKGNEPQGMDPGLRQGTEPTHLLGIPPNRQERKGQDTVPSTRQLPGEDGKPSPRVCHCTTHTTVHSPEPGMNQIVLNFLERSNKLIVDNVPSECVSQSQGACPGSQHVAKQIVLIFLGHPNQSANDPSPSASREPPPTVSASTQTVLTGRHWEPSDPPPVTAKESPPRPHVDLPWTVSSCTQTEPDGDNQQKPIRREEAGDPLHHPQGPSESHSPCCLMPQLNQYLGSLLHQQNVSLHPPGHHTAPTSQCSCLHSQPPVKQIVLNFLDPESRTVQQDIPGPCPASVSSHTPCSTEHQPFAQNVSPVHTKPNNPSQPPCTKDQEVNTQQEVLISTNPAYVALTHCIKDQLSDAQHGGFISAQEPISVSQPDCSRQEDIDTQGRSFGPPNLTDSSLSVGPRQENMDTQQKVSGPAHPIDSCPPVSPRLEDMDTQQKVSGPANSSDSCPPVCSRPEDMDTHPEGFEPASHSDSFNTSFSSHQHVEPLQDCFKSTNPNLSPLLCSKEQHPDKELEESSQPLFGGLETMDTQQEGFSLTPNSDSSQSDGCTDQAMDTQQEVNQPTVNTIDVPSKQEELQNMSLLGQDAFSPPKELSNINASDSATDLPQAELHPEAHDVCVSDCPSDLSLSGCSGPAATDTLHKVSGSRTLSNTCEPACSTPLHKDAEQLPVSSQPIPWDFPEPSCPAQQNTLCPPTKNMSPLSENTDTQQDVSVSSSQNGFHTTSPSSSSQTKGPLLAHQVTQQDEPCPLSSSSSQTARFTHGDPNAPQEAVSSDSHGCLLQPEVPKQQMTTDTALATISPSSTGNFPTPAAPKHQVPDTPQGAIILGVHGNLSHGSSSLGSSNGLQKASDSRHQYADAPQATVSTESNWGSLQPTEKRVHGFTSVDDLPQAVTPSYRGQNTGEMPDVSSSSSPSTCSGKDHMSSSLPSQDGLSQNDYPRDQPTVPQLANPNPRPPTPSSHTEFASQQDTDTQHDALCSNSSSEFPQSLSARDTNSYVQQDEIGLCPVGNAPQTINCSVDIACNISSLLPQPAGSKHNHPDSSPSCAPSPSDPSPCMGSGYERQETEEPDTLSGADVDSTLSLNTDTQPVAPEISNECDSSQLPAYGGYNQSDLLQDIFVSSASTCCDPQNRDPYGDAPGHRDVCPTGLSTDQTEAAQQDVPDHDTPRNVSTSACSAQESIGTEQDIPGNDKVSSQSEGPTYQSPGTQQDVAPSNPPSSSAQFDFSKCQQTDMEHNPPLSSTASSQSDCSTYQHTDAQHDPPLSSTPSGSSQSDCFPYQQKDTQEDPSLSGPASVSSEHECSRSHNTDAQEDVSVSSTPRVSSQPECSTDQHNGIQQNLPTSCPYSDTSQLESSRCPNSETLNDLPHSSIPVVLSQSTCCTSKTTYTEPDLPLSNSSSDSSEPDHSVFQDTDTQTEIPLANTSSSSSHTECSRSHNTGTQHDVSFSPTPGGSSDPKHSGSQDAENLQNVPLSRCPSDSSYPERSRSHNTDTQHDDPLSLTTGDSSYPEHSMCDKADKQPNVPLSRIPSDSSQLTCSSNENLSTEQDVPISRTPSVSSQPDTQQGSPSSDPSSVSSQDKISTCPNLDPQKDAPVSAEHKGPVYHHTEAQRHSTGTGSSTDSWENKNIGHQDKDTNVQGCDYGDVPEPTCSTAQNSPLTKKAGGLLQAKCPTIPHEQDACDSSTTISSSQAPELGRKMAAQDPVTFDEVAVYFSREEWALLDLGQKQLYREVMAENYRALLSVGYVMEQPGLVPRIEQEQQEPWEGRPIRSSLHGRHCGFIKKTSNDVSVLQDAARPVCDAGSTKSSSHLCALMRLVKEIPGFLLGSSTSDGSRSPAESLEEPEHKGPSPTVKTEDSSPSCTPTPIILQHKRETQLPGDVSNRAKNMVPSYTEIITKEEDPGASPRLIGPSGKSPIRLCGNSRELNIKQEQCEPCSPVPHFPEGKKDTPAQKPKSFHPPRNSPQAAGSHKSNMAAAPHHSHALGISGGARSAAPGFVSEVRIKQEASGIGENAPDPSGSVRNPSGLPTPHFLLHQDSDPRRFRSSPRRSPADNMPLGSSHLHGLVNCLKEISVCRPRLYNNPISAGRWGTELNRTCPDVAGLTVGRGAEAQAQHSHFTGATANSPSQPMLEGYSPRPARDEANRCALPALERGREKNLLLISSPHRLGHAPSREEIRSPDLGLKRTHSDADLSGLHGATSSTKRPALGPSSPSFPVTRSSPARRNILRPPEEEPPAHCDESPAWRSHLMSVMNCVKKIPACRPSPPATHCGSPRFPNTGRGPTRTEREHGRTSSHGANPESRQKVSHVLGKEEKEQSPSWPPGAVWVKPESSPRETDRTGASGKNIHLSGLMKLMEGIPGSDSSSPSRTMYSIAVGQNDARKVGRTNQLPYCNDDGFFHPELSDNTVASVDSIFSDDTSLSSENVDVSYSGLGGLQKVVSEYSEQVAVSPLVAVSASPLPSSAQEGIKLGKNKDSGTTGPTCPAQGSERRGTQRDVPERSRCAAENGEASLAAICGLQKVVRGFVGQECVSPLSAVRSSARDGAAEKNRIQEENGDVAACVQTPLPAWRSAFLGHDDKWPPGTDSSYSALSGLQRVVNGFSELDCVSPFSAVSTATSEGGAETATNKKGEQQGRAHSSYSALSGLQKVVNGVVDIGCVSPLTTASNVSSDGGQDGGLRKRCERGSDDSLQASPRPSAERQTLLPPRAPAAKSDAGKSSSGHSSPRVKPTAKNQCIDLTQEEEPLMSKTSAVAPERQEKSSRRQAELPRAQCIDLTKEDEPLAKPKTFTPPVGGAMSSHSVTIQKAPPSEKRPRPCIDLTRDKRLDANRPLDPGQSGQERKRMRAGVPAVNEHLSGLEKLLKDVPAFPPSNQPSGYRQNATWWFKSTSSHET</sequence>
<feature type="compositionally biased region" description="Low complexity" evidence="6">
    <location>
        <begin position="1625"/>
        <end position="1646"/>
    </location>
</feature>
<feature type="compositionally biased region" description="Basic and acidic residues" evidence="6">
    <location>
        <begin position="2821"/>
        <end position="2832"/>
    </location>
</feature>
<feature type="compositionally biased region" description="Low complexity" evidence="6">
    <location>
        <begin position="2681"/>
        <end position="2691"/>
    </location>
</feature>
<feature type="compositionally biased region" description="Low complexity" evidence="6">
    <location>
        <begin position="1457"/>
        <end position="1469"/>
    </location>
</feature>
<feature type="domain" description="KRAB" evidence="7">
    <location>
        <begin position="1771"/>
        <end position="1842"/>
    </location>
</feature>
<dbReference type="SMART" id="SM00980">
    <property type="entry name" value="THAP"/>
    <property type="match status" value="1"/>
</dbReference>
<keyword evidence="4 5" id="KW-0238">DNA-binding</keyword>
<feature type="compositionally biased region" description="Basic and acidic residues" evidence="6">
    <location>
        <begin position="1549"/>
        <end position="1565"/>
    </location>
</feature>
<reference evidence="10" key="1">
    <citation type="submission" date="2025-08" db="UniProtKB">
        <authorList>
            <consortium name="RefSeq"/>
        </authorList>
    </citation>
    <scope>IDENTIFICATION</scope>
    <source>
        <strain evidence="10">Nigerian</strain>
        <tissue evidence="10">Liver and blood</tissue>
    </source>
</reference>
<feature type="compositionally biased region" description="Polar residues" evidence="6">
    <location>
        <begin position="505"/>
        <end position="517"/>
    </location>
</feature>
<dbReference type="SMART" id="SM01258">
    <property type="entry name" value="KRBA1"/>
    <property type="match status" value="1"/>
</dbReference>
<evidence type="ECO:0000256" key="5">
    <source>
        <dbReference type="PROSITE-ProRule" id="PRU00309"/>
    </source>
</evidence>
<feature type="compositionally biased region" description="Polar residues" evidence="6">
    <location>
        <begin position="1529"/>
        <end position="1548"/>
    </location>
</feature>
<dbReference type="RefSeq" id="XP_031760197.1">
    <property type="nucleotide sequence ID" value="XM_031904337.1"/>
</dbReference>
<feature type="compositionally biased region" description="Polar residues" evidence="6">
    <location>
        <begin position="1237"/>
        <end position="1252"/>
    </location>
</feature>
<feature type="region of interest" description="Disordered" evidence="6">
    <location>
        <begin position="1450"/>
        <end position="1701"/>
    </location>
</feature>
<feature type="compositionally biased region" description="Basic and acidic residues" evidence="6">
    <location>
        <begin position="2296"/>
        <end position="2307"/>
    </location>
</feature>
<feature type="compositionally biased region" description="Basic and acidic residues" evidence="6">
    <location>
        <begin position="2874"/>
        <end position="2895"/>
    </location>
</feature>
<gene>
    <name evidence="11" type="primary">znf783</name>
    <name evidence="10" type="synonym">LOC101731566</name>
</gene>
<feature type="compositionally biased region" description="Polar residues" evidence="6">
    <location>
        <begin position="1679"/>
        <end position="1689"/>
    </location>
</feature>
<feature type="compositionally biased region" description="Polar residues" evidence="6">
    <location>
        <begin position="1382"/>
        <end position="1431"/>
    </location>
</feature>
<dbReference type="GO" id="GO:0008270">
    <property type="term" value="F:zinc ion binding"/>
    <property type="evidence" value="ECO:0007669"/>
    <property type="project" value="UniProtKB-KW"/>
</dbReference>
<dbReference type="PROSITE" id="PS50950">
    <property type="entry name" value="ZF_THAP"/>
    <property type="match status" value="1"/>
</dbReference>
<keyword evidence="3" id="KW-0862">Zinc</keyword>
<feature type="region of interest" description="Disordered" evidence="6">
    <location>
        <begin position="82"/>
        <end position="127"/>
    </location>
</feature>
<dbReference type="GO" id="GO:0006355">
    <property type="term" value="P:regulation of DNA-templated transcription"/>
    <property type="evidence" value="ECO:0007669"/>
    <property type="project" value="InterPro"/>
</dbReference>
<dbReference type="Gene3D" id="6.10.140.140">
    <property type="match status" value="1"/>
</dbReference>
<feature type="region of interest" description="Disordered" evidence="6">
    <location>
        <begin position="192"/>
        <end position="291"/>
    </location>
</feature>
<feature type="compositionally biased region" description="Basic and acidic residues" evidence="6">
    <location>
        <begin position="1690"/>
        <end position="1701"/>
    </location>
</feature>
<feature type="region of interest" description="Disordered" evidence="6">
    <location>
        <begin position="1199"/>
        <end position="1437"/>
    </location>
</feature>
<evidence type="ECO:0000313" key="10">
    <source>
        <dbReference type="RefSeq" id="XP_031760197.1"/>
    </source>
</evidence>
<feature type="compositionally biased region" description="Polar residues" evidence="6">
    <location>
        <begin position="1596"/>
        <end position="1624"/>
    </location>
</feature>
<feature type="region of interest" description="Disordered" evidence="6">
    <location>
        <begin position="354"/>
        <end position="397"/>
    </location>
</feature>
<feature type="compositionally biased region" description="Polar residues" evidence="6">
    <location>
        <begin position="2277"/>
        <end position="2289"/>
    </location>
</feature>
<feature type="domain" description="THAP-type" evidence="8">
    <location>
        <begin position="1"/>
        <end position="95"/>
    </location>
</feature>
<proteinExistence type="predicted"/>
<feature type="compositionally biased region" description="Low complexity" evidence="6">
    <location>
        <begin position="896"/>
        <end position="915"/>
    </location>
</feature>
<feature type="region of interest" description="Disordered" evidence="6">
    <location>
        <begin position="2529"/>
        <end position="2567"/>
    </location>
</feature>
<feature type="compositionally biased region" description="Polar residues" evidence="6">
    <location>
        <begin position="962"/>
        <end position="972"/>
    </location>
</feature>
<feature type="region of interest" description="Disordered" evidence="6">
    <location>
        <begin position="2229"/>
        <end position="2307"/>
    </location>
</feature>
<feature type="compositionally biased region" description="Polar residues" evidence="6">
    <location>
        <begin position="1217"/>
        <end position="1226"/>
    </location>
</feature>
<evidence type="ECO:0000256" key="3">
    <source>
        <dbReference type="ARBA" id="ARBA00022833"/>
    </source>
</evidence>
<feature type="compositionally biased region" description="Polar residues" evidence="6">
    <location>
        <begin position="755"/>
        <end position="774"/>
    </location>
</feature>
<feature type="compositionally biased region" description="Polar residues" evidence="6">
    <location>
        <begin position="358"/>
        <end position="385"/>
    </location>
</feature>
<dbReference type="InterPro" id="IPR006612">
    <property type="entry name" value="THAP_Znf"/>
</dbReference>
<feature type="compositionally biased region" description="Polar residues" evidence="6">
    <location>
        <begin position="931"/>
        <end position="944"/>
    </location>
</feature>
<evidence type="ECO:0000256" key="4">
    <source>
        <dbReference type="ARBA" id="ARBA00023125"/>
    </source>
</evidence>
<dbReference type="GO" id="GO:0003677">
    <property type="term" value="F:DNA binding"/>
    <property type="evidence" value="ECO:0007669"/>
    <property type="project" value="UniProtKB-UniRule"/>
</dbReference>
<feature type="compositionally biased region" description="Polar residues" evidence="6">
    <location>
        <begin position="1504"/>
        <end position="1520"/>
    </location>
</feature>
<feature type="compositionally biased region" description="Polar residues" evidence="6">
    <location>
        <begin position="993"/>
        <end position="1006"/>
    </location>
</feature>
<feature type="compositionally biased region" description="Polar residues" evidence="6">
    <location>
        <begin position="788"/>
        <end position="802"/>
    </location>
</feature>
<feature type="compositionally biased region" description="Basic and acidic residues" evidence="6">
    <location>
        <begin position="1199"/>
        <end position="1213"/>
    </location>
</feature>
<feature type="region of interest" description="Disordered" evidence="6">
    <location>
        <begin position="2185"/>
        <end position="2206"/>
    </location>
</feature>
<feature type="compositionally biased region" description="Polar residues" evidence="6">
    <location>
        <begin position="2185"/>
        <end position="2194"/>
    </location>
</feature>
<dbReference type="InterPro" id="IPR029317">
    <property type="entry name" value="KRBA1_rpt"/>
</dbReference>
<dbReference type="Proteomes" id="UP000008143">
    <property type="component" value="Chromosome 6"/>
</dbReference>
<feature type="compositionally biased region" description="Polar residues" evidence="6">
    <location>
        <begin position="435"/>
        <end position="444"/>
    </location>
</feature>
<dbReference type="AGR" id="Xenbase:XB-GENE-22065602"/>
<feature type="region of interest" description="Disordered" evidence="6">
    <location>
        <begin position="601"/>
        <end position="620"/>
    </location>
</feature>
<feature type="compositionally biased region" description="Basic and acidic residues" evidence="6">
    <location>
        <begin position="1366"/>
        <end position="1377"/>
    </location>
</feature>
<feature type="compositionally biased region" description="Polar residues" evidence="6">
    <location>
        <begin position="867"/>
        <end position="876"/>
    </location>
</feature>
<feature type="region of interest" description="Disordered" evidence="6">
    <location>
        <begin position="2681"/>
        <end position="2705"/>
    </location>
</feature>
<keyword evidence="9" id="KW-1185">Reference proteome</keyword>
<evidence type="ECO:0000256" key="1">
    <source>
        <dbReference type="ARBA" id="ARBA00022723"/>
    </source>
</evidence>
<feature type="compositionally biased region" description="Basic and acidic residues" evidence="6">
    <location>
        <begin position="1664"/>
        <end position="1678"/>
    </location>
</feature>
<feature type="compositionally biased region" description="Polar residues" evidence="6">
    <location>
        <begin position="1477"/>
        <end position="1491"/>
    </location>
</feature>
<dbReference type="Pfam" id="PF01352">
    <property type="entry name" value="KRAB"/>
    <property type="match status" value="1"/>
</dbReference>
<dbReference type="SUPFAM" id="SSF109640">
    <property type="entry name" value="KRAB domain (Kruppel-associated box)"/>
    <property type="match status" value="1"/>
</dbReference>
<feature type="compositionally biased region" description="Polar residues" evidence="6">
    <location>
        <begin position="2729"/>
        <end position="2738"/>
    </location>
</feature>
<organism evidence="9 10">
    <name type="scientific">Xenopus tropicalis</name>
    <name type="common">Western clawed frog</name>
    <name type="synonym">Silurana tropicalis</name>
    <dbReference type="NCBI Taxonomy" id="8364"/>
    <lineage>
        <taxon>Eukaryota</taxon>
        <taxon>Metazoa</taxon>
        <taxon>Chordata</taxon>
        <taxon>Craniata</taxon>
        <taxon>Vertebrata</taxon>
        <taxon>Euteleostomi</taxon>
        <taxon>Amphibia</taxon>
        <taxon>Batrachia</taxon>
        <taxon>Anura</taxon>
        <taxon>Pipoidea</taxon>
        <taxon>Pipidae</taxon>
        <taxon>Xenopodinae</taxon>
        <taxon>Xenopus</taxon>
        <taxon>Silurana</taxon>
    </lineage>
</organism>
<keyword evidence="1" id="KW-0479">Metal-binding</keyword>
<feature type="compositionally biased region" description="Basic and acidic residues" evidence="6">
    <location>
        <begin position="2238"/>
        <end position="2257"/>
    </location>
</feature>
<keyword evidence="2 5" id="KW-0863">Zinc-finger</keyword>
<dbReference type="Xenbase" id="XB-GENE-22065602">
    <property type="gene designation" value="znf783"/>
</dbReference>
<dbReference type="InterPro" id="IPR001909">
    <property type="entry name" value="KRAB"/>
</dbReference>
<dbReference type="SMART" id="SM00349">
    <property type="entry name" value="KRAB"/>
    <property type="match status" value="1"/>
</dbReference>
<feature type="compositionally biased region" description="Polar residues" evidence="6">
    <location>
        <begin position="1028"/>
        <end position="1039"/>
    </location>
</feature>
<evidence type="ECO:0000259" key="8">
    <source>
        <dbReference type="PROSITE" id="PS50950"/>
    </source>
</evidence>
<feature type="region of interest" description="Disordered" evidence="6">
    <location>
        <begin position="2729"/>
        <end position="2913"/>
    </location>
</feature>
<name>A0A8J1JQN5_XENTR</name>
<evidence type="ECO:0000256" key="2">
    <source>
        <dbReference type="ARBA" id="ARBA00022771"/>
    </source>
</evidence>
<feature type="compositionally biased region" description="Basic and acidic residues" evidence="6">
    <location>
        <begin position="267"/>
        <end position="277"/>
    </location>
</feature>
<feature type="compositionally biased region" description="Low complexity" evidence="6">
    <location>
        <begin position="1330"/>
        <end position="1342"/>
    </location>
</feature>
<dbReference type="SUPFAM" id="SSF57716">
    <property type="entry name" value="Glucocorticoid receptor-like (DNA-binding domain)"/>
    <property type="match status" value="1"/>
</dbReference>
<feature type="region of interest" description="Disordered" evidence="6">
    <location>
        <begin position="741"/>
        <end position="845"/>
    </location>
</feature>
<feature type="compositionally biased region" description="Low complexity" evidence="6">
    <location>
        <begin position="1309"/>
        <end position="1319"/>
    </location>
</feature>